<feature type="transmembrane region" description="Helical" evidence="1">
    <location>
        <begin position="79"/>
        <end position="97"/>
    </location>
</feature>
<evidence type="ECO:0000313" key="3">
    <source>
        <dbReference type="Proteomes" id="UP001142175"/>
    </source>
</evidence>
<name>A0A9X2P6U9_9BACT</name>
<dbReference type="RefSeq" id="WP_258424337.1">
    <property type="nucleotide sequence ID" value="NZ_JANSUY010000015.1"/>
</dbReference>
<dbReference type="Proteomes" id="UP001142175">
    <property type="component" value="Unassembled WGS sequence"/>
</dbReference>
<feature type="transmembrane region" description="Helical" evidence="1">
    <location>
        <begin position="50"/>
        <end position="67"/>
    </location>
</feature>
<dbReference type="InterPro" id="IPR051533">
    <property type="entry name" value="WaaL-like"/>
</dbReference>
<comment type="caution">
    <text evidence="2">The sequence shown here is derived from an EMBL/GenBank/DDBJ whole genome shotgun (WGS) entry which is preliminary data.</text>
</comment>
<organism evidence="2 3">
    <name type="scientific">Aquiflexum gelatinilyticum</name>
    <dbReference type="NCBI Taxonomy" id="2961943"/>
    <lineage>
        <taxon>Bacteria</taxon>
        <taxon>Pseudomonadati</taxon>
        <taxon>Bacteroidota</taxon>
        <taxon>Cytophagia</taxon>
        <taxon>Cytophagales</taxon>
        <taxon>Cyclobacteriaceae</taxon>
        <taxon>Aquiflexum</taxon>
    </lineage>
</organism>
<feature type="transmembrane region" description="Helical" evidence="1">
    <location>
        <begin position="332"/>
        <end position="353"/>
    </location>
</feature>
<dbReference type="AlphaFoldDB" id="A0A9X2P6U9"/>
<accession>A0A9X2P6U9</accession>
<sequence>MEKFFLLLEVMIPIVAGVLILKKGSLAIVYMPTIYYASGLYEGKYVPDKLYYYFFIALLLFFAFFNLPYLKRNIYSNLIILYYLVLALFVDDFILIWEKYMGLMWLFACVPIIPQIFSNFEREKLEAEISFSAFAMMALFVVNVVLSTYFGYNPYEIYRFKGGVLFGKMDSDIYNIFPYAIFVIFRKGIKDNNPLYLGLYFVCIFLILLTLRRSVMALCLFGTLLAMIELVKFEEIKKFILYGLIIAGVATVVLSQTSFKDQFIERFEARGLDKARSLNEENRMIEFGLLYRDLFVYFDYDPWFGYGLLNSSGNYGKQIFGKRSLHTDPTNLIHSSGFLGLGLYLLMFGTLFLSVWKKSKNRADLIRYIFISTCFLVFFINGRYTTTPAMLLMLVIFSLPYAKNNVVLKEQIQSNLNLDKSNYSTA</sequence>
<proteinExistence type="predicted"/>
<keyword evidence="1" id="KW-0472">Membrane</keyword>
<protein>
    <recommendedName>
        <fullName evidence="4">O-antigen ligase domain-containing protein</fullName>
    </recommendedName>
</protein>
<gene>
    <name evidence="2" type="ORF">NU887_15725</name>
</gene>
<dbReference type="EMBL" id="JANSUY010000015">
    <property type="protein sequence ID" value="MCR9016492.1"/>
    <property type="molecule type" value="Genomic_DNA"/>
</dbReference>
<keyword evidence="3" id="KW-1185">Reference proteome</keyword>
<feature type="transmembrane region" description="Helical" evidence="1">
    <location>
        <begin position="103"/>
        <end position="120"/>
    </location>
</feature>
<evidence type="ECO:0008006" key="4">
    <source>
        <dbReference type="Google" id="ProtNLM"/>
    </source>
</evidence>
<evidence type="ECO:0000256" key="1">
    <source>
        <dbReference type="SAM" id="Phobius"/>
    </source>
</evidence>
<feature type="transmembrane region" description="Helical" evidence="1">
    <location>
        <begin position="239"/>
        <end position="259"/>
    </location>
</feature>
<reference evidence="2" key="1">
    <citation type="submission" date="2022-08" db="EMBL/GenBank/DDBJ databases">
        <authorList>
            <person name="Zhang D."/>
        </authorList>
    </citation>
    <scope>NUCLEOTIDE SEQUENCE</scope>
    <source>
        <strain evidence="2">XJ19-11</strain>
    </source>
</reference>
<dbReference type="PANTHER" id="PTHR37422:SF13">
    <property type="entry name" value="LIPOPOLYSACCHARIDE BIOSYNTHESIS PROTEIN PA4999-RELATED"/>
    <property type="match status" value="1"/>
</dbReference>
<feature type="transmembrane region" description="Helical" evidence="1">
    <location>
        <begin position="199"/>
        <end position="227"/>
    </location>
</feature>
<keyword evidence="1" id="KW-1133">Transmembrane helix</keyword>
<evidence type="ECO:0000313" key="2">
    <source>
        <dbReference type="EMBL" id="MCR9016492.1"/>
    </source>
</evidence>
<dbReference type="PANTHER" id="PTHR37422">
    <property type="entry name" value="TEICHURONIC ACID BIOSYNTHESIS PROTEIN TUAE"/>
    <property type="match status" value="1"/>
</dbReference>
<keyword evidence="1" id="KW-0812">Transmembrane</keyword>
<feature type="transmembrane region" description="Helical" evidence="1">
    <location>
        <begin position="132"/>
        <end position="152"/>
    </location>
</feature>
<feature type="transmembrane region" description="Helical" evidence="1">
    <location>
        <begin position="7"/>
        <end position="30"/>
    </location>
</feature>